<evidence type="ECO:0000313" key="2">
    <source>
        <dbReference type="Proteomes" id="UP000050525"/>
    </source>
</evidence>
<organism evidence="1 2">
    <name type="scientific">Alligator mississippiensis</name>
    <name type="common">American alligator</name>
    <dbReference type="NCBI Taxonomy" id="8496"/>
    <lineage>
        <taxon>Eukaryota</taxon>
        <taxon>Metazoa</taxon>
        <taxon>Chordata</taxon>
        <taxon>Craniata</taxon>
        <taxon>Vertebrata</taxon>
        <taxon>Euteleostomi</taxon>
        <taxon>Archelosauria</taxon>
        <taxon>Archosauria</taxon>
        <taxon>Crocodylia</taxon>
        <taxon>Alligatoridae</taxon>
        <taxon>Alligatorinae</taxon>
        <taxon>Alligator</taxon>
    </lineage>
</organism>
<gene>
    <name evidence="1" type="ORF">Y1Q_0016555</name>
</gene>
<protein>
    <submittedName>
        <fullName evidence="1">Uncharacterized protein</fullName>
    </submittedName>
</protein>
<dbReference type="AlphaFoldDB" id="A0A151N339"/>
<evidence type="ECO:0000313" key="1">
    <source>
        <dbReference type="EMBL" id="KYO31234.1"/>
    </source>
</evidence>
<keyword evidence="2" id="KW-1185">Reference proteome</keyword>
<sequence>MSTITAQAQYKVLDKQGQVLLLSKEQVDSIIPVRPNQISVTVDWETIMKIPTGDSSPLSEVKATAVGIK</sequence>
<accession>A0A151N339</accession>
<reference evidence="1 2" key="1">
    <citation type="journal article" date="2012" name="Genome Biol.">
        <title>Sequencing three crocodilian genomes to illuminate the evolution of archosaurs and amniotes.</title>
        <authorList>
            <person name="St John J.A."/>
            <person name="Braun E.L."/>
            <person name="Isberg S.R."/>
            <person name="Miles L.G."/>
            <person name="Chong A.Y."/>
            <person name="Gongora J."/>
            <person name="Dalzell P."/>
            <person name="Moran C."/>
            <person name="Bed'hom B."/>
            <person name="Abzhanov A."/>
            <person name="Burgess S.C."/>
            <person name="Cooksey A.M."/>
            <person name="Castoe T.A."/>
            <person name="Crawford N.G."/>
            <person name="Densmore L.D."/>
            <person name="Drew J.C."/>
            <person name="Edwards S.V."/>
            <person name="Faircloth B.C."/>
            <person name="Fujita M.K."/>
            <person name="Greenwold M.J."/>
            <person name="Hoffmann F.G."/>
            <person name="Howard J.M."/>
            <person name="Iguchi T."/>
            <person name="Janes D.E."/>
            <person name="Khan S.Y."/>
            <person name="Kohno S."/>
            <person name="de Koning A.J."/>
            <person name="Lance S.L."/>
            <person name="McCarthy F.M."/>
            <person name="McCormack J.E."/>
            <person name="Merchant M.E."/>
            <person name="Peterson D.G."/>
            <person name="Pollock D.D."/>
            <person name="Pourmand N."/>
            <person name="Raney B.J."/>
            <person name="Roessler K.A."/>
            <person name="Sanford J.R."/>
            <person name="Sawyer R.H."/>
            <person name="Schmidt C.J."/>
            <person name="Triplett E.W."/>
            <person name="Tuberville T.D."/>
            <person name="Venegas-Anaya M."/>
            <person name="Howard J.T."/>
            <person name="Jarvis E.D."/>
            <person name="Guillette L.J.Jr."/>
            <person name="Glenn T.C."/>
            <person name="Green R.E."/>
            <person name="Ray D.A."/>
        </authorList>
    </citation>
    <scope>NUCLEOTIDE SEQUENCE [LARGE SCALE GENOMIC DNA]</scope>
    <source>
        <strain evidence="1">KSC_2009_1</strain>
    </source>
</reference>
<proteinExistence type="predicted"/>
<name>A0A151N339_ALLMI</name>
<comment type="caution">
    <text evidence="1">The sequence shown here is derived from an EMBL/GenBank/DDBJ whole genome shotgun (WGS) entry which is preliminary data.</text>
</comment>
<dbReference type="Proteomes" id="UP000050525">
    <property type="component" value="Unassembled WGS sequence"/>
</dbReference>
<dbReference type="EMBL" id="AKHW03004113">
    <property type="protein sequence ID" value="KYO31234.1"/>
    <property type="molecule type" value="Genomic_DNA"/>
</dbReference>